<organism evidence="3 4">
    <name type="scientific">Plantactinospora alkalitolerans</name>
    <dbReference type="NCBI Taxonomy" id="2789879"/>
    <lineage>
        <taxon>Bacteria</taxon>
        <taxon>Bacillati</taxon>
        <taxon>Actinomycetota</taxon>
        <taxon>Actinomycetes</taxon>
        <taxon>Micromonosporales</taxon>
        <taxon>Micromonosporaceae</taxon>
        <taxon>Plantactinospora</taxon>
    </lineage>
</organism>
<sequence>MTIDDPDGNQNDPAPLDDLDREVFLIDETAIDMTDGEIDQRLRNTLAAGGYAPSPVRIGPPIDCPELPITVRVPPSRGLMASNRPRVPLRKRGTRYERDPRPRRDGPQTDRRLQDRKSKQTNTASVTPGRSLSARRQEPRPIANVGPVEGRVAVIHADHPRRSHRRPDGNPSLAEPILSPGRSAWLATLIDFHMRRTNTTGSFDEEIRLLRAHAWVYLALILRVLILGLGLLAAIIAFGTGVAPAQLVVSLAVGTVIGAAAHPLWAWITSRMSMGKNGRSRRR</sequence>
<feature type="compositionally biased region" description="Polar residues" evidence="1">
    <location>
        <begin position="120"/>
        <end position="130"/>
    </location>
</feature>
<dbReference type="RefSeq" id="WP_196200801.1">
    <property type="nucleotide sequence ID" value="NZ_JADPUN010000106.1"/>
</dbReference>
<evidence type="ECO:0000256" key="2">
    <source>
        <dbReference type="SAM" id="Phobius"/>
    </source>
</evidence>
<keyword evidence="4" id="KW-1185">Reference proteome</keyword>
<evidence type="ECO:0000256" key="1">
    <source>
        <dbReference type="SAM" id="MobiDB-lite"/>
    </source>
</evidence>
<comment type="caution">
    <text evidence="3">The sequence shown here is derived from an EMBL/GenBank/DDBJ whole genome shotgun (WGS) entry which is preliminary data.</text>
</comment>
<dbReference type="Proteomes" id="UP000638560">
    <property type="component" value="Unassembled WGS sequence"/>
</dbReference>
<keyword evidence="2" id="KW-1133">Transmembrane helix</keyword>
<accession>A0ABS0GSK2</accession>
<reference evidence="3 4" key="1">
    <citation type="submission" date="2020-11" db="EMBL/GenBank/DDBJ databases">
        <title>A novel isolate from a Black sea contaminated sediment with potential to produce alkanes: Plantactinospora alkalitolerans sp. nov.</title>
        <authorList>
            <person name="Carro L."/>
            <person name="Veyisoglu A."/>
            <person name="Guven K."/>
            <person name="Schumann P."/>
            <person name="Klenk H.-P."/>
            <person name="Sahin N."/>
        </authorList>
    </citation>
    <scope>NUCLEOTIDE SEQUENCE [LARGE SCALE GENOMIC DNA]</scope>
    <source>
        <strain evidence="3 4">S1510</strain>
    </source>
</reference>
<evidence type="ECO:0000313" key="4">
    <source>
        <dbReference type="Proteomes" id="UP000638560"/>
    </source>
</evidence>
<name>A0ABS0GSK2_9ACTN</name>
<feature type="region of interest" description="Disordered" evidence="1">
    <location>
        <begin position="69"/>
        <end position="149"/>
    </location>
</feature>
<feature type="region of interest" description="Disordered" evidence="1">
    <location>
        <begin position="157"/>
        <end position="176"/>
    </location>
</feature>
<feature type="compositionally biased region" description="Basic and acidic residues" evidence="1">
    <location>
        <begin position="94"/>
        <end position="118"/>
    </location>
</feature>
<protein>
    <recommendedName>
        <fullName evidence="5">DUF2335 domain-containing protein</fullName>
    </recommendedName>
</protein>
<proteinExistence type="predicted"/>
<evidence type="ECO:0000313" key="3">
    <source>
        <dbReference type="EMBL" id="MBF9129163.1"/>
    </source>
</evidence>
<keyword evidence="2" id="KW-0812">Transmembrane</keyword>
<keyword evidence="2" id="KW-0472">Membrane</keyword>
<dbReference type="EMBL" id="JADPUN010000106">
    <property type="protein sequence ID" value="MBF9129163.1"/>
    <property type="molecule type" value="Genomic_DNA"/>
</dbReference>
<feature type="transmembrane region" description="Helical" evidence="2">
    <location>
        <begin position="245"/>
        <end position="268"/>
    </location>
</feature>
<gene>
    <name evidence="3" type="ORF">I0C86_09260</name>
</gene>
<evidence type="ECO:0008006" key="5">
    <source>
        <dbReference type="Google" id="ProtNLM"/>
    </source>
</evidence>
<feature type="transmembrane region" description="Helical" evidence="2">
    <location>
        <begin position="215"/>
        <end position="239"/>
    </location>
</feature>